<name>A0A0F9FVU5_9ZZZZ</name>
<dbReference type="AlphaFoldDB" id="A0A0F9FVU5"/>
<proteinExistence type="predicted"/>
<dbReference type="EMBL" id="LAZR01022285">
    <property type="protein sequence ID" value="KKL82411.1"/>
    <property type="molecule type" value="Genomic_DNA"/>
</dbReference>
<organism evidence="1">
    <name type="scientific">marine sediment metagenome</name>
    <dbReference type="NCBI Taxonomy" id="412755"/>
    <lineage>
        <taxon>unclassified sequences</taxon>
        <taxon>metagenomes</taxon>
        <taxon>ecological metagenomes</taxon>
    </lineage>
</organism>
<protein>
    <submittedName>
        <fullName evidence="1">Uncharacterized protein</fullName>
    </submittedName>
</protein>
<accession>A0A0F9FVU5</accession>
<gene>
    <name evidence="1" type="ORF">LCGC14_1985010</name>
</gene>
<reference evidence="1" key="1">
    <citation type="journal article" date="2015" name="Nature">
        <title>Complex archaea that bridge the gap between prokaryotes and eukaryotes.</title>
        <authorList>
            <person name="Spang A."/>
            <person name="Saw J.H."/>
            <person name="Jorgensen S.L."/>
            <person name="Zaremba-Niedzwiedzka K."/>
            <person name="Martijn J."/>
            <person name="Lind A.E."/>
            <person name="van Eijk R."/>
            <person name="Schleper C."/>
            <person name="Guy L."/>
            <person name="Ettema T.J."/>
        </authorList>
    </citation>
    <scope>NUCLEOTIDE SEQUENCE</scope>
</reference>
<evidence type="ECO:0000313" key="1">
    <source>
        <dbReference type="EMBL" id="KKL82411.1"/>
    </source>
</evidence>
<comment type="caution">
    <text evidence="1">The sequence shown here is derived from an EMBL/GenBank/DDBJ whole genome shotgun (WGS) entry which is preliminary data.</text>
</comment>
<sequence length="50" mass="5956">MKCLRCGCVDVKMFDKGEPYHCTACLRYIERLLQLQYEVTAIHLFENEED</sequence>